<dbReference type="InterPro" id="IPR005158">
    <property type="entry name" value="BTAD"/>
</dbReference>
<dbReference type="InterPro" id="IPR051677">
    <property type="entry name" value="AfsR-DnrI-RedD_regulator"/>
</dbReference>
<evidence type="ECO:0000259" key="6">
    <source>
        <dbReference type="PROSITE" id="PS51755"/>
    </source>
</evidence>
<dbReference type="GO" id="GO:0003677">
    <property type="term" value="F:DNA binding"/>
    <property type="evidence" value="ECO:0007669"/>
    <property type="project" value="UniProtKB-UniRule"/>
</dbReference>
<evidence type="ECO:0000256" key="5">
    <source>
        <dbReference type="PROSITE-ProRule" id="PRU01091"/>
    </source>
</evidence>
<dbReference type="Gene3D" id="1.25.40.10">
    <property type="entry name" value="Tetratricopeptide repeat domain"/>
    <property type="match status" value="1"/>
</dbReference>
<evidence type="ECO:0000256" key="4">
    <source>
        <dbReference type="ARBA" id="ARBA00023163"/>
    </source>
</evidence>
<dbReference type="RefSeq" id="WP_093260339.1">
    <property type="nucleotide sequence ID" value="NZ_FNOK01000001.1"/>
</dbReference>
<reference evidence="8" key="1">
    <citation type="submission" date="2016-10" db="EMBL/GenBank/DDBJ databases">
        <authorList>
            <person name="Varghese N."/>
            <person name="Submissions S."/>
        </authorList>
    </citation>
    <scope>NUCLEOTIDE SEQUENCE [LARGE SCALE GENOMIC DNA]</scope>
    <source>
        <strain evidence="8">CGMCC 4.3530</strain>
    </source>
</reference>
<protein>
    <submittedName>
        <fullName evidence="7">DNA-binding transcriptional activator of the SARP family</fullName>
    </submittedName>
</protein>
<evidence type="ECO:0000256" key="2">
    <source>
        <dbReference type="ARBA" id="ARBA00023015"/>
    </source>
</evidence>
<dbReference type="InterPro" id="IPR001867">
    <property type="entry name" value="OmpR/PhoB-type_DNA-bd"/>
</dbReference>
<proteinExistence type="inferred from homology"/>
<organism evidence="7 8">
    <name type="scientific">Saccharopolyspora shandongensis</name>
    <dbReference type="NCBI Taxonomy" id="418495"/>
    <lineage>
        <taxon>Bacteria</taxon>
        <taxon>Bacillati</taxon>
        <taxon>Actinomycetota</taxon>
        <taxon>Actinomycetes</taxon>
        <taxon>Pseudonocardiales</taxon>
        <taxon>Pseudonocardiaceae</taxon>
        <taxon>Saccharopolyspora</taxon>
    </lineage>
</organism>
<dbReference type="EMBL" id="FNOK01000001">
    <property type="protein sequence ID" value="SDW13938.1"/>
    <property type="molecule type" value="Genomic_DNA"/>
</dbReference>
<evidence type="ECO:0000313" key="7">
    <source>
        <dbReference type="EMBL" id="SDW13938.1"/>
    </source>
</evidence>
<dbReference type="SMART" id="SM01043">
    <property type="entry name" value="BTAD"/>
    <property type="match status" value="1"/>
</dbReference>
<accession>A0A1H2R407</accession>
<dbReference type="Proteomes" id="UP000199529">
    <property type="component" value="Unassembled WGS sequence"/>
</dbReference>
<dbReference type="PANTHER" id="PTHR35807:SF1">
    <property type="entry name" value="TRANSCRIPTIONAL REGULATOR REDD"/>
    <property type="match status" value="1"/>
</dbReference>
<dbReference type="GO" id="GO:0006355">
    <property type="term" value="P:regulation of DNA-templated transcription"/>
    <property type="evidence" value="ECO:0007669"/>
    <property type="project" value="InterPro"/>
</dbReference>
<dbReference type="SMART" id="SM00862">
    <property type="entry name" value="Trans_reg_C"/>
    <property type="match status" value="1"/>
</dbReference>
<dbReference type="PANTHER" id="PTHR35807">
    <property type="entry name" value="TRANSCRIPTIONAL REGULATOR REDD-RELATED"/>
    <property type="match status" value="1"/>
</dbReference>
<sequence>MQSLEINVLGPLTVRLRSASIVPTAGKPRQILALLALRCGRVVPVSTLMEEVWGDAIPRSGATTLQTYVLQLRRLIAESLPSDSPWTAKDLLATSYNGYQLTATPCSFDLVEFNRLAVSGDAALEKCDPAAASKFLAQAMDLWRGQALMDVPMGRMLAMEVIGIEEARARVHQQRIIADLYLGKHAMLIPELRKLVAENPTDENISALLMIAFQRSGSAPRALQVFRDLRQALIRELGVEPSGRLQKLHQALLSNAADIPLRSIFASEQRLAETV</sequence>
<dbReference type="OrthoDB" id="3208838at2"/>
<dbReference type="Pfam" id="PF03704">
    <property type="entry name" value="BTAD"/>
    <property type="match status" value="1"/>
</dbReference>
<keyword evidence="8" id="KW-1185">Reference proteome</keyword>
<gene>
    <name evidence="7" type="ORF">SAMN05216215_1001274</name>
</gene>
<dbReference type="PROSITE" id="PS51755">
    <property type="entry name" value="OMPR_PHOB"/>
    <property type="match status" value="1"/>
</dbReference>
<keyword evidence="4" id="KW-0804">Transcription</keyword>
<dbReference type="SUPFAM" id="SSF48452">
    <property type="entry name" value="TPR-like"/>
    <property type="match status" value="1"/>
</dbReference>
<dbReference type="InterPro" id="IPR011990">
    <property type="entry name" value="TPR-like_helical_dom_sf"/>
</dbReference>
<evidence type="ECO:0000256" key="3">
    <source>
        <dbReference type="ARBA" id="ARBA00023125"/>
    </source>
</evidence>
<dbReference type="SUPFAM" id="SSF46894">
    <property type="entry name" value="C-terminal effector domain of the bipartite response regulators"/>
    <property type="match status" value="1"/>
</dbReference>
<feature type="DNA-binding region" description="OmpR/PhoB-type" evidence="5">
    <location>
        <begin position="1"/>
        <end position="103"/>
    </location>
</feature>
<dbReference type="AlphaFoldDB" id="A0A1H2R407"/>
<name>A0A1H2R407_9PSEU</name>
<dbReference type="Gene3D" id="1.10.10.10">
    <property type="entry name" value="Winged helix-like DNA-binding domain superfamily/Winged helix DNA-binding domain"/>
    <property type="match status" value="1"/>
</dbReference>
<dbReference type="CDD" id="cd15831">
    <property type="entry name" value="BTAD"/>
    <property type="match status" value="1"/>
</dbReference>
<dbReference type="Pfam" id="PF00486">
    <property type="entry name" value="Trans_reg_C"/>
    <property type="match status" value="1"/>
</dbReference>
<dbReference type="GO" id="GO:0000160">
    <property type="term" value="P:phosphorelay signal transduction system"/>
    <property type="evidence" value="ECO:0007669"/>
    <property type="project" value="InterPro"/>
</dbReference>
<keyword evidence="3 5" id="KW-0238">DNA-binding</keyword>
<evidence type="ECO:0000313" key="8">
    <source>
        <dbReference type="Proteomes" id="UP000199529"/>
    </source>
</evidence>
<dbReference type="InterPro" id="IPR036388">
    <property type="entry name" value="WH-like_DNA-bd_sf"/>
</dbReference>
<dbReference type="InterPro" id="IPR016032">
    <property type="entry name" value="Sig_transdc_resp-reg_C-effctor"/>
</dbReference>
<keyword evidence="2" id="KW-0805">Transcription regulation</keyword>
<comment type="similarity">
    <text evidence="1">Belongs to the AfsR/DnrI/RedD regulatory family.</text>
</comment>
<dbReference type="STRING" id="418495.SAMN05216215_1001274"/>
<evidence type="ECO:0000256" key="1">
    <source>
        <dbReference type="ARBA" id="ARBA00005820"/>
    </source>
</evidence>
<feature type="domain" description="OmpR/PhoB-type" evidence="6">
    <location>
        <begin position="1"/>
        <end position="103"/>
    </location>
</feature>